<dbReference type="Gene3D" id="3.20.20.370">
    <property type="entry name" value="Glycoside hydrolase/deacetylase"/>
    <property type="match status" value="1"/>
</dbReference>
<organism evidence="3 4">
    <name type="scientific">Romboutsia weinsteinii</name>
    <dbReference type="NCBI Taxonomy" id="2020949"/>
    <lineage>
        <taxon>Bacteria</taxon>
        <taxon>Bacillati</taxon>
        <taxon>Bacillota</taxon>
        <taxon>Clostridia</taxon>
        <taxon>Peptostreptococcales</taxon>
        <taxon>Peptostreptococcaceae</taxon>
        <taxon>Romboutsia</taxon>
    </lineage>
</organism>
<dbReference type="PANTHER" id="PTHR10587">
    <property type="entry name" value="GLYCOSYL TRANSFERASE-RELATED"/>
    <property type="match status" value="1"/>
</dbReference>
<dbReference type="RefSeq" id="WP_094369080.1">
    <property type="nucleotide sequence ID" value="NZ_NOJY02000049.1"/>
</dbReference>
<dbReference type="OrthoDB" id="258610at2"/>
<sequence>MGKKFKLCSKRKVILIVGSIIVSISAVISTINIRYGYSLNNYENYRERNSSNITITEMMNKNLAKIEKGPSSIDNKIVYITVDDGPSRYTDEIIDILEKYNAKATFFLLENNMKRYPDKVNNIINNGNKAGFHGVSHDIHELYKNGASARKEFEVNQDTFFNITGETSKLIRLPYGSKPYTPCEVYNDLINCGYRIWDWNIDTQDWKLNPNQIIENVKINSENKDEIIVLIHEKQQTVECLGEILDYLSNQGYEFKTIDQNQIPQNFWSNNLYK</sequence>
<dbReference type="CDD" id="cd10944">
    <property type="entry name" value="CE4_SmPgdA_like"/>
    <property type="match status" value="1"/>
</dbReference>
<dbReference type="SUPFAM" id="SSF88713">
    <property type="entry name" value="Glycoside hydrolase/deacetylase"/>
    <property type="match status" value="1"/>
</dbReference>
<protein>
    <submittedName>
        <fullName evidence="3">Polysaccharide deacetylase</fullName>
    </submittedName>
</protein>
<feature type="transmembrane region" description="Helical" evidence="1">
    <location>
        <begin position="12"/>
        <end position="31"/>
    </location>
</feature>
<evidence type="ECO:0000313" key="3">
    <source>
        <dbReference type="EMBL" id="RDY25750.1"/>
    </source>
</evidence>
<dbReference type="Proteomes" id="UP000215694">
    <property type="component" value="Unassembled WGS sequence"/>
</dbReference>
<evidence type="ECO:0000259" key="2">
    <source>
        <dbReference type="PROSITE" id="PS51677"/>
    </source>
</evidence>
<dbReference type="InterPro" id="IPR002509">
    <property type="entry name" value="NODB_dom"/>
</dbReference>
<gene>
    <name evidence="3" type="ORF">CHL78_016570</name>
</gene>
<evidence type="ECO:0000256" key="1">
    <source>
        <dbReference type="SAM" id="Phobius"/>
    </source>
</evidence>
<keyword evidence="4" id="KW-1185">Reference proteome</keyword>
<dbReference type="PROSITE" id="PS51677">
    <property type="entry name" value="NODB"/>
    <property type="match status" value="1"/>
</dbReference>
<feature type="domain" description="NodB homology" evidence="2">
    <location>
        <begin position="76"/>
        <end position="256"/>
    </location>
</feature>
<dbReference type="GO" id="GO:0016810">
    <property type="term" value="F:hydrolase activity, acting on carbon-nitrogen (but not peptide) bonds"/>
    <property type="evidence" value="ECO:0007669"/>
    <property type="project" value="InterPro"/>
</dbReference>
<proteinExistence type="predicted"/>
<evidence type="ECO:0000313" key="4">
    <source>
        <dbReference type="Proteomes" id="UP000215694"/>
    </source>
</evidence>
<keyword evidence="1" id="KW-0812">Transmembrane</keyword>
<keyword evidence="1" id="KW-0472">Membrane</keyword>
<dbReference type="InterPro" id="IPR011330">
    <property type="entry name" value="Glyco_hydro/deAcase_b/a-brl"/>
</dbReference>
<dbReference type="Pfam" id="PF01522">
    <property type="entry name" value="Polysacc_deac_1"/>
    <property type="match status" value="1"/>
</dbReference>
<comment type="caution">
    <text evidence="3">The sequence shown here is derived from an EMBL/GenBank/DDBJ whole genome shotgun (WGS) entry which is preliminary data.</text>
</comment>
<dbReference type="GO" id="GO:0005975">
    <property type="term" value="P:carbohydrate metabolic process"/>
    <property type="evidence" value="ECO:0007669"/>
    <property type="project" value="InterPro"/>
</dbReference>
<dbReference type="InterPro" id="IPR050248">
    <property type="entry name" value="Polysacc_deacetylase_ArnD"/>
</dbReference>
<name>A0A371IZ53_9FIRM</name>
<reference evidence="3 4" key="1">
    <citation type="journal article" date="2017" name="Genome Announc.">
        <title>Draft Genome Sequence of Romboutsia weinsteinii sp. nov. Strain CCRI-19649(T) Isolated from Surface Water.</title>
        <authorList>
            <person name="Maheux A.F."/>
            <person name="Boudreau D.K."/>
            <person name="Berube E."/>
            <person name="Boissinot M."/>
            <person name="Cantin P."/>
            <person name="Raymond F."/>
            <person name="Corbeil J."/>
            <person name="Omar R.F."/>
            <person name="Bergeron M.G."/>
        </authorList>
    </citation>
    <scope>NUCLEOTIDE SEQUENCE [LARGE SCALE GENOMIC DNA]</scope>
    <source>
        <strain evidence="3 4">CCRI-19649</strain>
    </source>
</reference>
<dbReference type="PANTHER" id="PTHR10587:SF125">
    <property type="entry name" value="POLYSACCHARIDE DEACETYLASE YHEN-RELATED"/>
    <property type="match status" value="1"/>
</dbReference>
<accession>A0A371IZ53</accession>
<keyword evidence="1" id="KW-1133">Transmembrane helix</keyword>
<dbReference type="AlphaFoldDB" id="A0A371IZ53"/>
<dbReference type="EMBL" id="NOJY02000049">
    <property type="protein sequence ID" value="RDY25750.1"/>
    <property type="molecule type" value="Genomic_DNA"/>
</dbReference>